<evidence type="ECO:0000313" key="7">
    <source>
        <dbReference type="Proteomes" id="UP000037751"/>
    </source>
</evidence>
<dbReference type="PANTHER" id="PTHR47219:SF9">
    <property type="entry name" value="GTPASE ACTIVATING PROTEIN AND CENTROSOME-ASSOCIATED, ISOFORM B"/>
    <property type="match status" value="1"/>
</dbReference>
<dbReference type="GeneID" id="28727979"/>
<feature type="region of interest" description="Disordered" evidence="4">
    <location>
        <begin position="1"/>
        <end position="133"/>
    </location>
</feature>
<evidence type="ECO:0000256" key="4">
    <source>
        <dbReference type="SAM" id="MobiDB-lite"/>
    </source>
</evidence>
<dbReference type="FunFam" id="1.10.10.750:FF:000003">
    <property type="entry name" value="GTPase activating protein (Evi5)"/>
    <property type="match status" value="1"/>
</dbReference>
<sequence length="694" mass="77773">MVRGKAGAAARAAARNKLVVTEEEDKSSTTGTDIDTDSESKSTAPTESDTTASSEETDDTEDSDDDSDEETDEDETDDDDEEETDDDDEDEEDSGEEESDASSTGTTTAEQRLPPEELSSASIRASRSMSEDVAEVPIDLEAAKAVVSAAHKPDPISPSVGAASMLEPSKIIENPFAEPGKNAAKVSESAASKPPPLPPLSTYTAKQRAASEKADRINDSEYDLILASMVSQNRKLNQDPKAMRRSAMGMGKLRQSFERLQMRNQAKSEAEADGVGGASKDFGLVLDDKEEKTGSGMDESEAENIDWEFWGGLIKNYNSILSTSPIELSKAIYSGIPSALRGMMWQLLSSSKDEELEAQYARYLSLPCPHEAAIRRDLNRTFPSQEYFKDVRGVGQENLYNVVKAYSLYDPECGYCQGMQFIVGPLLLNMPDEEAFSTLVRLMQNYDLRGHYIRTCANGLTLANMPSLQLRLYQFDRIVEETLPALYMHLLRRGIKSSMYASQWFMTLFSYRFPLEVVYRILDSIFAEGIEAMFRFALALMSKNEAKLLELDFEGCLEFLKDYLIDVYTNEKTEGKPESVRIGELVRDAFKIKIPQYTLDAYANEFYDQAKQANERQVEMEALRLVNRNLQMRVQSLEEQLSHLNAEHVDLVKRVVMEKLSHDEMAEELVRYKMMYAEAVLQNESPRTPTLPPQ</sequence>
<evidence type="ECO:0000256" key="2">
    <source>
        <dbReference type="ARBA" id="ARBA00023054"/>
    </source>
</evidence>
<proteinExistence type="predicted"/>
<evidence type="ECO:0000256" key="3">
    <source>
        <dbReference type="SAM" id="Coils"/>
    </source>
</evidence>
<dbReference type="InterPro" id="IPR035969">
    <property type="entry name" value="Rab-GAP_TBC_sf"/>
</dbReference>
<comment type="caution">
    <text evidence="6">The sequence shown here is derived from an EMBL/GenBank/DDBJ whole genome shotgun (WGS) entry which is preliminary data.</text>
</comment>
<keyword evidence="2 3" id="KW-0175">Coiled coil</keyword>
<dbReference type="Gene3D" id="1.10.472.80">
    <property type="entry name" value="Ypt/Rab-GAP domain of gyp1p, domain 3"/>
    <property type="match status" value="1"/>
</dbReference>
<dbReference type="SMART" id="SM00164">
    <property type="entry name" value="TBC"/>
    <property type="match status" value="1"/>
</dbReference>
<dbReference type="VEuPathDB" id="FungiDB:Malapachy_1601"/>
<gene>
    <name evidence="6" type="ORF">Malapachy_1601</name>
</gene>
<dbReference type="Pfam" id="PF23436">
    <property type="entry name" value="RabGap-TBC_2"/>
    <property type="match status" value="1"/>
</dbReference>
<dbReference type="RefSeq" id="XP_017990832.1">
    <property type="nucleotide sequence ID" value="XM_018136104.1"/>
</dbReference>
<protein>
    <submittedName>
        <fullName evidence="6">Gyp5-gtpase-activating protein</fullName>
    </submittedName>
</protein>
<dbReference type="Proteomes" id="UP000037751">
    <property type="component" value="Unassembled WGS sequence"/>
</dbReference>
<dbReference type="InterPro" id="IPR050302">
    <property type="entry name" value="Rab_GAP_TBC_domain"/>
</dbReference>
<feature type="coiled-coil region" evidence="3">
    <location>
        <begin position="620"/>
        <end position="654"/>
    </location>
</feature>
<accession>A0A0M8MT15</accession>
<dbReference type="FunFam" id="1.10.472.80:FF:000027">
    <property type="entry name" value="GTPase activating protein (Evi5)"/>
    <property type="match status" value="1"/>
</dbReference>
<dbReference type="GO" id="GO:0005096">
    <property type="term" value="F:GTPase activator activity"/>
    <property type="evidence" value="ECO:0007669"/>
    <property type="project" value="UniProtKB-KW"/>
</dbReference>
<evidence type="ECO:0000259" key="5">
    <source>
        <dbReference type="PROSITE" id="PS50086"/>
    </source>
</evidence>
<name>A0A0M8MT15_9BASI</name>
<dbReference type="GO" id="GO:0031267">
    <property type="term" value="F:small GTPase binding"/>
    <property type="evidence" value="ECO:0007669"/>
    <property type="project" value="TreeGrafter"/>
</dbReference>
<evidence type="ECO:0000256" key="1">
    <source>
        <dbReference type="ARBA" id="ARBA00022468"/>
    </source>
</evidence>
<feature type="compositionally biased region" description="Low complexity" evidence="4">
    <location>
        <begin position="119"/>
        <end position="128"/>
    </location>
</feature>
<feature type="compositionally biased region" description="Acidic residues" evidence="4">
    <location>
        <begin position="55"/>
        <end position="100"/>
    </location>
</feature>
<dbReference type="STRING" id="77020.A0A0M8MT15"/>
<feature type="domain" description="Rab-GAP TBC" evidence="5">
    <location>
        <begin position="335"/>
        <end position="529"/>
    </location>
</feature>
<feature type="compositionally biased region" description="Low complexity" evidence="4">
    <location>
        <begin position="101"/>
        <end position="110"/>
    </location>
</feature>
<dbReference type="InterPro" id="IPR000195">
    <property type="entry name" value="Rab-GAP-TBC_dom"/>
</dbReference>
<keyword evidence="7" id="KW-1185">Reference proteome</keyword>
<reference evidence="6 7" key="1">
    <citation type="submission" date="2015-07" db="EMBL/GenBank/DDBJ databases">
        <title>Draft Genome Sequence of Malassezia furfur CBS1878 and Malassezia pachydermatis CBS1879.</title>
        <authorList>
            <person name="Triana S."/>
            <person name="Ohm R."/>
            <person name="Gonzalez A."/>
            <person name="DeCock H."/>
            <person name="Restrepo S."/>
            <person name="Celis A."/>
        </authorList>
    </citation>
    <scope>NUCLEOTIDE SEQUENCE [LARGE SCALE GENOMIC DNA]</scope>
    <source>
        <strain evidence="6 7">CBS 1879</strain>
    </source>
</reference>
<dbReference type="Gene3D" id="1.10.10.750">
    <property type="entry name" value="Ypt/Rab-GAP domain of gyp1p, domain 1"/>
    <property type="match status" value="1"/>
</dbReference>
<dbReference type="EMBL" id="LGAV01000007">
    <property type="protein sequence ID" value="KOS13200.1"/>
    <property type="molecule type" value="Genomic_DNA"/>
</dbReference>
<dbReference type="Gene3D" id="1.10.8.270">
    <property type="entry name" value="putative rabgap domain of human tbc1 domain family member 14 like domains"/>
    <property type="match status" value="1"/>
</dbReference>
<keyword evidence="1" id="KW-0343">GTPase activation</keyword>
<dbReference type="FunFam" id="1.10.8.270:FF:000001">
    <property type="entry name" value="TBC1 domain family member 1"/>
    <property type="match status" value="1"/>
</dbReference>
<feature type="region of interest" description="Disordered" evidence="4">
    <location>
        <begin position="175"/>
        <end position="204"/>
    </location>
</feature>
<evidence type="ECO:0000313" key="6">
    <source>
        <dbReference type="EMBL" id="KOS13200.1"/>
    </source>
</evidence>
<dbReference type="PANTHER" id="PTHR47219">
    <property type="entry name" value="RAB GTPASE-ACTIVATING PROTEIN 1-LIKE"/>
    <property type="match status" value="1"/>
</dbReference>
<dbReference type="AlphaFoldDB" id="A0A0M8MT15"/>
<feature type="compositionally biased region" description="Low complexity" evidence="4">
    <location>
        <begin position="1"/>
        <end position="15"/>
    </location>
</feature>
<dbReference type="OrthoDB" id="295078at2759"/>
<dbReference type="SUPFAM" id="SSF47923">
    <property type="entry name" value="Ypt/Rab-GAP domain of gyp1p"/>
    <property type="match status" value="2"/>
</dbReference>
<dbReference type="PROSITE" id="PS50086">
    <property type="entry name" value="TBC_RABGAP"/>
    <property type="match status" value="1"/>
</dbReference>
<organism evidence="6 7">
    <name type="scientific">Malassezia pachydermatis</name>
    <dbReference type="NCBI Taxonomy" id="77020"/>
    <lineage>
        <taxon>Eukaryota</taxon>
        <taxon>Fungi</taxon>
        <taxon>Dikarya</taxon>
        <taxon>Basidiomycota</taxon>
        <taxon>Ustilaginomycotina</taxon>
        <taxon>Malasseziomycetes</taxon>
        <taxon>Malasseziales</taxon>
        <taxon>Malasseziaceae</taxon>
        <taxon>Malassezia</taxon>
    </lineage>
</organism>